<dbReference type="GO" id="GO:0004622">
    <property type="term" value="F:phosphatidylcholine lysophospholipase activity"/>
    <property type="evidence" value="ECO:0007669"/>
    <property type="project" value="TreeGrafter"/>
</dbReference>
<evidence type="ECO:0000313" key="3">
    <source>
        <dbReference type="Proteomes" id="UP000008363"/>
    </source>
</evidence>
<dbReference type="Gene3D" id="3.40.50.1110">
    <property type="entry name" value="SGNH hydrolase"/>
    <property type="match status" value="1"/>
</dbReference>
<accession>K6X524</accession>
<keyword evidence="3" id="KW-1185">Reference proteome</keyword>
<name>K6X524_9ACTN</name>
<dbReference type="InterPro" id="IPR036514">
    <property type="entry name" value="SGNH_hydro_sf"/>
</dbReference>
<evidence type="ECO:0000259" key="1">
    <source>
        <dbReference type="Pfam" id="PF13472"/>
    </source>
</evidence>
<dbReference type="InterPro" id="IPR013830">
    <property type="entry name" value="SGNH_hydro"/>
</dbReference>
<dbReference type="EMBL" id="BAHC01000247">
    <property type="protein sequence ID" value="GAB93879.1"/>
    <property type="molecule type" value="Genomic_DNA"/>
</dbReference>
<dbReference type="eggNOG" id="COG2755">
    <property type="taxonomic scope" value="Bacteria"/>
</dbReference>
<comment type="caution">
    <text evidence="2">The sequence shown here is derived from an EMBL/GenBank/DDBJ whole genome shotgun (WGS) entry which is preliminary data.</text>
</comment>
<dbReference type="PANTHER" id="PTHR30383">
    <property type="entry name" value="THIOESTERASE 1/PROTEASE 1/LYSOPHOSPHOLIPASE L1"/>
    <property type="match status" value="1"/>
</dbReference>
<dbReference type="CDD" id="cd01836">
    <property type="entry name" value="FeeA_FeeB_like"/>
    <property type="match status" value="1"/>
</dbReference>
<gene>
    <name evidence="2" type="ORF">GORHZ_247_00170</name>
</gene>
<protein>
    <recommendedName>
        <fullName evidence="1">SGNH hydrolase-type esterase domain-containing protein</fullName>
    </recommendedName>
</protein>
<sequence length="377" mass="40614">MICDAHASIVAEACKRLEPGPRLETILASVSEDESSRTRVTMINNRLLRDVGATVAATAASAGASWAAYNYLNNQAHTARTVIPHRTDNAPNGDGVYHPDGTGPHRFNREDSVDLYVVVFGDSTAAGLGAETADETPGVLLARRVAAETGRRIRYGNKSIVGATSKGLAAQIDAMLITRERPDVAVILIGANDITARNGISASARRLGHAVRLLDDIGAQVVVGTCPDFGVITAIPQPLRTVVRRWGLRLAAAQRGAVRAAGGRPVPLADLLAKEFLAKPEHMFSPDRFHPSAAGYALAADHLIPEVLAAIGEWGPAPLPQPPEVSEAVEGDRIVNRLRRVLRLDGRGRWLRPRCRRTSRWSSRRTEYPAPSFRVVQ</sequence>
<dbReference type="AlphaFoldDB" id="K6X524"/>
<dbReference type="Pfam" id="PF13472">
    <property type="entry name" value="Lipase_GDSL_2"/>
    <property type="match status" value="1"/>
</dbReference>
<dbReference type="PANTHER" id="PTHR30383:SF5">
    <property type="entry name" value="SGNH HYDROLASE-TYPE ESTERASE DOMAIN-CONTAINING PROTEIN"/>
    <property type="match status" value="1"/>
</dbReference>
<dbReference type="SUPFAM" id="SSF52266">
    <property type="entry name" value="SGNH hydrolase"/>
    <property type="match status" value="1"/>
</dbReference>
<dbReference type="InterPro" id="IPR051532">
    <property type="entry name" value="Ester_Hydrolysis_Enzymes"/>
</dbReference>
<reference evidence="2 3" key="1">
    <citation type="submission" date="2012-08" db="EMBL/GenBank/DDBJ databases">
        <title>Whole genome shotgun sequence of Gordonia rhizosphera NBRC 16068.</title>
        <authorList>
            <person name="Takarada H."/>
            <person name="Isaki S."/>
            <person name="Hosoyama A."/>
            <person name="Tsuchikane K."/>
            <person name="Katsumata H."/>
            <person name="Baba S."/>
            <person name="Ohji S."/>
            <person name="Yamazaki S."/>
            <person name="Fujita N."/>
        </authorList>
    </citation>
    <scope>NUCLEOTIDE SEQUENCE [LARGE SCALE GENOMIC DNA]</scope>
    <source>
        <strain evidence="2 3">NBRC 16068</strain>
    </source>
</reference>
<proteinExistence type="predicted"/>
<evidence type="ECO:0000313" key="2">
    <source>
        <dbReference type="EMBL" id="GAB93879.1"/>
    </source>
</evidence>
<feature type="domain" description="SGNH hydrolase-type esterase" evidence="1">
    <location>
        <begin position="119"/>
        <end position="298"/>
    </location>
</feature>
<dbReference type="Proteomes" id="UP000008363">
    <property type="component" value="Unassembled WGS sequence"/>
</dbReference>
<organism evidence="2 3">
    <name type="scientific">Gordonia rhizosphera NBRC 16068</name>
    <dbReference type="NCBI Taxonomy" id="1108045"/>
    <lineage>
        <taxon>Bacteria</taxon>
        <taxon>Bacillati</taxon>
        <taxon>Actinomycetota</taxon>
        <taxon>Actinomycetes</taxon>
        <taxon>Mycobacteriales</taxon>
        <taxon>Gordoniaceae</taxon>
        <taxon>Gordonia</taxon>
    </lineage>
</organism>
<dbReference type="STRING" id="1108045.GORHZ_247_00170"/>